<dbReference type="EMBL" id="JBHUOR010000140">
    <property type="protein sequence ID" value="MFD2870486.1"/>
    <property type="molecule type" value="Genomic_DNA"/>
</dbReference>
<comment type="similarity">
    <text evidence="2 7">Belongs to the peptidase M14 family.</text>
</comment>
<evidence type="ECO:0000313" key="9">
    <source>
        <dbReference type="EMBL" id="MFD2870486.1"/>
    </source>
</evidence>
<feature type="active site" description="Proton donor/acceptor" evidence="7">
    <location>
        <position position="137"/>
    </location>
</feature>
<organism evidence="9 10">
    <name type="scientific">Kurthia populi</name>
    <dbReference type="NCBI Taxonomy" id="1562132"/>
    <lineage>
        <taxon>Bacteria</taxon>
        <taxon>Bacillati</taxon>
        <taxon>Bacillota</taxon>
        <taxon>Bacilli</taxon>
        <taxon>Bacillales</taxon>
        <taxon>Caryophanaceae</taxon>
        <taxon>Kurthia</taxon>
    </lineage>
</organism>
<feature type="domain" description="Peptidase M14" evidence="8">
    <location>
        <begin position="1"/>
        <end position="170"/>
    </location>
</feature>
<reference evidence="10" key="1">
    <citation type="journal article" date="2019" name="Int. J. Syst. Evol. Microbiol.">
        <title>The Global Catalogue of Microorganisms (GCM) 10K type strain sequencing project: providing services to taxonomists for standard genome sequencing and annotation.</title>
        <authorList>
            <consortium name="The Broad Institute Genomics Platform"/>
            <consortium name="The Broad Institute Genome Sequencing Center for Infectious Disease"/>
            <person name="Wu L."/>
            <person name="Ma J."/>
        </authorList>
    </citation>
    <scope>NUCLEOTIDE SEQUENCE [LARGE SCALE GENOMIC DNA]</scope>
    <source>
        <strain evidence="10">KCTC 33522</strain>
    </source>
</reference>
<dbReference type="Gene3D" id="3.40.630.10">
    <property type="entry name" value="Zn peptidases"/>
    <property type="match status" value="1"/>
</dbReference>
<dbReference type="PANTHER" id="PTHR11705:SF143">
    <property type="entry name" value="SLL0236 PROTEIN"/>
    <property type="match status" value="1"/>
</dbReference>
<dbReference type="PANTHER" id="PTHR11705">
    <property type="entry name" value="PROTEASE FAMILY M14 CARBOXYPEPTIDASE A,B"/>
    <property type="match status" value="1"/>
</dbReference>
<name>A0ABW5Y5C2_9BACL</name>
<dbReference type="GO" id="GO:0004180">
    <property type="term" value="F:carboxypeptidase activity"/>
    <property type="evidence" value="ECO:0007669"/>
    <property type="project" value="UniProtKB-KW"/>
</dbReference>
<evidence type="ECO:0000256" key="1">
    <source>
        <dbReference type="ARBA" id="ARBA00001947"/>
    </source>
</evidence>
<proteinExistence type="inferred from homology"/>
<evidence type="ECO:0000256" key="7">
    <source>
        <dbReference type="PROSITE-ProRule" id="PRU01379"/>
    </source>
</evidence>
<evidence type="ECO:0000313" key="10">
    <source>
        <dbReference type="Proteomes" id="UP001597568"/>
    </source>
</evidence>
<evidence type="ECO:0000256" key="3">
    <source>
        <dbReference type="ARBA" id="ARBA00022670"/>
    </source>
</evidence>
<keyword evidence="9" id="KW-0121">Carboxypeptidase</keyword>
<comment type="caution">
    <text evidence="9">The sequence shown here is derived from an EMBL/GenBank/DDBJ whole genome shotgun (WGS) entry which is preliminary data.</text>
</comment>
<sequence length="173" mass="19456">MNGNSKNFARYKANICGVDLNRNYNVVWKQTSTSPRVRSYQFYKGPSAVSEPETKAMVKFVKAYNFKTYIAYHSSGEILYWKYKQNATQLAQHRPLVMQFQQVTGYRPDNTTGAVSGSGAGQDWFVATTGKTGITIEIAPYDGNQSVPNSQWSSIWKKNKYVSLLVAKEAAAR</sequence>
<dbReference type="InterPro" id="IPR000834">
    <property type="entry name" value="Peptidase_M14"/>
</dbReference>
<dbReference type="SUPFAM" id="SSF53187">
    <property type="entry name" value="Zn-dependent exopeptidases"/>
    <property type="match status" value="1"/>
</dbReference>
<keyword evidence="5" id="KW-0862">Zinc</keyword>
<dbReference type="RefSeq" id="WP_380149150.1">
    <property type="nucleotide sequence ID" value="NZ_JBHUOR010000140.1"/>
</dbReference>
<comment type="cofactor">
    <cofactor evidence="1">
        <name>Zn(2+)</name>
        <dbReference type="ChEBI" id="CHEBI:29105"/>
    </cofactor>
</comment>
<evidence type="ECO:0000259" key="8">
    <source>
        <dbReference type="PROSITE" id="PS52035"/>
    </source>
</evidence>
<dbReference type="Pfam" id="PF00246">
    <property type="entry name" value="Peptidase_M14"/>
    <property type="match status" value="1"/>
</dbReference>
<dbReference type="PROSITE" id="PS52035">
    <property type="entry name" value="PEPTIDASE_M14"/>
    <property type="match status" value="1"/>
</dbReference>
<evidence type="ECO:0000256" key="5">
    <source>
        <dbReference type="ARBA" id="ARBA00022833"/>
    </source>
</evidence>
<keyword evidence="3" id="KW-0645">Protease</keyword>
<evidence type="ECO:0000256" key="2">
    <source>
        <dbReference type="ARBA" id="ARBA00005988"/>
    </source>
</evidence>
<evidence type="ECO:0000256" key="4">
    <source>
        <dbReference type="ARBA" id="ARBA00022801"/>
    </source>
</evidence>
<gene>
    <name evidence="9" type="ORF">ACFSY7_18480</name>
</gene>
<accession>A0ABW5Y5C2</accession>
<keyword evidence="4" id="KW-0378">Hydrolase</keyword>
<keyword evidence="10" id="KW-1185">Reference proteome</keyword>
<evidence type="ECO:0000256" key="6">
    <source>
        <dbReference type="ARBA" id="ARBA00023049"/>
    </source>
</evidence>
<keyword evidence="6" id="KW-0482">Metalloprotease</keyword>
<dbReference type="Proteomes" id="UP001597568">
    <property type="component" value="Unassembled WGS sequence"/>
</dbReference>
<protein>
    <submittedName>
        <fullName evidence="9">M14 family zinc carboxypeptidase</fullName>
    </submittedName>
</protein>